<proteinExistence type="inferred from homology"/>
<keyword evidence="2" id="KW-0805">Transcription regulation</keyword>
<comment type="similarity">
    <text evidence="1">Belongs to the LysR transcriptional regulatory family.</text>
</comment>
<dbReference type="PANTHER" id="PTHR30419">
    <property type="entry name" value="HTH-TYPE TRANSCRIPTIONAL REGULATOR YBHD"/>
    <property type="match status" value="1"/>
</dbReference>
<evidence type="ECO:0000256" key="3">
    <source>
        <dbReference type="ARBA" id="ARBA00023125"/>
    </source>
</evidence>
<evidence type="ECO:0000313" key="6">
    <source>
        <dbReference type="EMBL" id="AXA27586.1"/>
    </source>
</evidence>
<dbReference type="Pfam" id="PF00126">
    <property type="entry name" value="HTH_1"/>
    <property type="match status" value="1"/>
</dbReference>
<keyword evidence="4" id="KW-0804">Transcription</keyword>
<dbReference type="Proteomes" id="UP000251617">
    <property type="component" value="Chromosome"/>
</dbReference>
<dbReference type="Gene3D" id="3.40.190.290">
    <property type="match status" value="1"/>
</dbReference>
<evidence type="ECO:0000256" key="2">
    <source>
        <dbReference type="ARBA" id="ARBA00023015"/>
    </source>
</evidence>
<dbReference type="GO" id="GO:0003677">
    <property type="term" value="F:DNA binding"/>
    <property type="evidence" value="ECO:0007669"/>
    <property type="project" value="UniProtKB-KW"/>
</dbReference>
<dbReference type="AlphaFoldDB" id="A0AAD0LAQ8"/>
<dbReference type="InterPro" id="IPR036390">
    <property type="entry name" value="WH_DNA-bd_sf"/>
</dbReference>
<dbReference type="InterPro" id="IPR036388">
    <property type="entry name" value="WH-like_DNA-bd_sf"/>
</dbReference>
<evidence type="ECO:0000259" key="5">
    <source>
        <dbReference type="PROSITE" id="PS50931"/>
    </source>
</evidence>
<organism evidence="6 7">
    <name type="scientific">Pseudomonas putida</name>
    <name type="common">Arthrobacter siderocapsulatus</name>
    <dbReference type="NCBI Taxonomy" id="303"/>
    <lineage>
        <taxon>Bacteria</taxon>
        <taxon>Pseudomonadati</taxon>
        <taxon>Pseudomonadota</taxon>
        <taxon>Gammaproteobacteria</taxon>
        <taxon>Pseudomonadales</taxon>
        <taxon>Pseudomonadaceae</taxon>
        <taxon>Pseudomonas</taxon>
    </lineage>
</organism>
<dbReference type="GO" id="GO:0003700">
    <property type="term" value="F:DNA-binding transcription factor activity"/>
    <property type="evidence" value="ECO:0007669"/>
    <property type="project" value="InterPro"/>
</dbReference>
<dbReference type="InterPro" id="IPR050950">
    <property type="entry name" value="HTH-type_LysR_regulators"/>
</dbReference>
<evidence type="ECO:0000256" key="4">
    <source>
        <dbReference type="ARBA" id="ARBA00023163"/>
    </source>
</evidence>
<dbReference type="InterPro" id="IPR000847">
    <property type="entry name" value="LysR_HTH_N"/>
</dbReference>
<reference evidence="6 7" key="1">
    <citation type="submission" date="2018-06" db="EMBL/GenBank/DDBJ databases">
        <title>The genome of Pseudomonas putida NX-1, a lignin degrader.</title>
        <authorList>
            <person name="Xu Z."/>
        </authorList>
    </citation>
    <scope>NUCLEOTIDE SEQUENCE [LARGE SCALE GENOMIC DNA]</scope>
    <source>
        <strain evidence="6 7">NX-1</strain>
    </source>
</reference>
<feature type="domain" description="HTH lysR-type" evidence="5">
    <location>
        <begin position="1"/>
        <end position="60"/>
    </location>
</feature>
<name>A0AAD0LAQ8_PSEPU</name>
<dbReference type="SUPFAM" id="SSF53850">
    <property type="entry name" value="Periplasmic binding protein-like II"/>
    <property type="match status" value="1"/>
</dbReference>
<dbReference type="GO" id="GO:0005829">
    <property type="term" value="C:cytosol"/>
    <property type="evidence" value="ECO:0007669"/>
    <property type="project" value="TreeGrafter"/>
</dbReference>
<keyword evidence="3" id="KW-0238">DNA-binding</keyword>
<dbReference type="PROSITE" id="PS50931">
    <property type="entry name" value="HTH_LYSR"/>
    <property type="match status" value="1"/>
</dbReference>
<gene>
    <name evidence="6" type="ORF">C1S65_12835</name>
</gene>
<dbReference type="CDD" id="cd08440">
    <property type="entry name" value="PBP2_LTTR_like_4"/>
    <property type="match status" value="1"/>
</dbReference>
<dbReference type="SUPFAM" id="SSF46785">
    <property type="entry name" value="Winged helix' DNA-binding domain"/>
    <property type="match status" value="1"/>
</dbReference>
<dbReference type="FunFam" id="1.10.10.10:FF:000001">
    <property type="entry name" value="LysR family transcriptional regulator"/>
    <property type="match status" value="1"/>
</dbReference>
<evidence type="ECO:0000313" key="7">
    <source>
        <dbReference type="Proteomes" id="UP000251617"/>
    </source>
</evidence>
<dbReference type="Gene3D" id="1.10.10.10">
    <property type="entry name" value="Winged helix-like DNA-binding domain superfamily/Winged helix DNA-binding domain"/>
    <property type="match status" value="1"/>
</dbReference>
<dbReference type="InterPro" id="IPR005119">
    <property type="entry name" value="LysR_subst-bd"/>
</dbReference>
<dbReference type="Pfam" id="PF03466">
    <property type="entry name" value="LysR_substrate"/>
    <property type="match status" value="1"/>
</dbReference>
<sequence length="295" mass="31799">MKNALQHIRAFITVAQRGNFARAADDLHLSPSALTVQIRQLETWLGVALLERSPRHVTLTGAGREALPAMEKLLLDLSNIVTASQGLAAVRRGVVTVAALPSLCAGALAERLAVFRQWHPGVEVRLRDLVAERIVERVREGDVDFGVGVRSQFGHGLDFTPLLRDRLCLFVPAGHPLATGPVSLQALDGLPMILTGRDSSVRAQIEQVFRAHGLVLQAAMEANYMSTVLALVRNGLGVTLLPESADDGTHRLLRRPLEARGLEREIGIITRTECSLSPAASALIDCLGDLSGTDE</sequence>
<dbReference type="PRINTS" id="PR00039">
    <property type="entry name" value="HTHLYSR"/>
</dbReference>
<accession>A0AAD0LAQ8</accession>
<protein>
    <submittedName>
        <fullName evidence="6">LysR family transcriptional regulator</fullName>
    </submittedName>
</protein>
<dbReference type="EMBL" id="CP030750">
    <property type="protein sequence ID" value="AXA27586.1"/>
    <property type="molecule type" value="Genomic_DNA"/>
</dbReference>
<dbReference type="PANTHER" id="PTHR30419:SF8">
    <property type="entry name" value="NITROGEN ASSIMILATION TRANSCRIPTIONAL ACTIVATOR-RELATED"/>
    <property type="match status" value="1"/>
</dbReference>
<evidence type="ECO:0000256" key="1">
    <source>
        <dbReference type="ARBA" id="ARBA00009437"/>
    </source>
</evidence>
<dbReference type="RefSeq" id="WP_112899564.1">
    <property type="nucleotide sequence ID" value="NZ_CP030750.1"/>
</dbReference>